<dbReference type="SUPFAM" id="SSF56349">
    <property type="entry name" value="DNA breaking-rejoining enzymes"/>
    <property type="match status" value="1"/>
</dbReference>
<name>A0A223HYD2_THETR</name>
<feature type="domain" description="Core-binding (CB)" evidence="8">
    <location>
        <begin position="69"/>
        <end position="151"/>
    </location>
</feature>
<dbReference type="GO" id="GO:0015074">
    <property type="term" value="P:DNA integration"/>
    <property type="evidence" value="ECO:0007669"/>
    <property type="project" value="UniProtKB-KW"/>
</dbReference>
<comment type="function">
    <text evidence="1">Site-specific tyrosine recombinase, which acts by catalyzing the cutting and rejoining of the recombining DNA molecules.</text>
</comment>
<dbReference type="AlphaFoldDB" id="A0A223HYD2"/>
<evidence type="ECO:0000259" key="8">
    <source>
        <dbReference type="PROSITE" id="PS51900"/>
    </source>
</evidence>
<dbReference type="Proteomes" id="UP000214975">
    <property type="component" value="Chromosome"/>
</dbReference>
<protein>
    <submittedName>
        <fullName evidence="9">Integrase family protein</fullName>
    </submittedName>
</protein>
<evidence type="ECO:0000256" key="1">
    <source>
        <dbReference type="ARBA" id="ARBA00003283"/>
    </source>
</evidence>
<dbReference type="PROSITE" id="PS51900">
    <property type="entry name" value="CB"/>
    <property type="match status" value="1"/>
</dbReference>
<dbReference type="PROSITE" id="PS51898">
    <property type="entry name" value="TYR_RECOMBINASE"/>
    <property type="match status" value="1"/>
</dbReference>
<evidence type="ECO:0000256" key="3">
    <source>
        <dbReference type="ARBA" id="ARBA00022908"/>
    </source>
</evidence>
<keyword evidence="4 6" id="KW-0238">DNA-binding</keyword>
<dbReference type="InterPro" id="IPR050090">
    <property type="entry name" value="Tyrosine_recombinase_XerCD"/>
</dbReference>
<sequence length="376" mass="43708">MARQRGSVKEIVKGKKYKISFYIGTDTNGKRKYHIETIEAKNKAEAQKYLSKKLVEFDTGTLPIDETNMTLKDYLDKWLETKKTSLALMTYSSYERNIRLYIDPSIGNYKLIKLTPLIIQNLYNGLTLQGLSARTVRYMHTILNEALDQAVIWQVINRNPCKGLTLPKQVRQEMKVLTQEQVKKFLKACIYNRFGMLFELLVISGMRPSEALALKWEDIDWKNNRITIQRALTRVKSKWEFKEPKTNHGRRTIPLPTEVMKDLKEHKINQTKEKLKAEEYNDYDLVFACSNGSPLEERKIVTRYFKPLLKDAGLPDIRLYDLRHTCATLLLMAGENPKVVSERLGHANIGITLDIYSHVLPDMQEEATKKLKDMLF</sequence>
<evidence type="ECO:0000256" key="6">
    <source>
        <dbReference type="PROSITE-ProRule" id="PRU01248"/>
    </source>
</evidence>
<evidence type="ECO:0000256" key="5">
    <source>
        <dbReference type="ARBA" id="ARBA00023172"/>
    </source>
</evidence>
<dbReference type="InterPro" id="IPR002104">
    <property type="entry name" value="Integrase_catalytic"/>
</dbReference>
<dbReference type="InterPro" id="IPR010998">
    <property type="entry name" value="Integrase_recombinase_N"/>
</dbReference>
<reference evidence="9 10" key="1">
    <citation type="submission" date="2016-08" db="EMBL/GenBank/DDBJ databases">
        <title>A novel genetic cassette of butanologenic Thermoanaerobacterium thermosaccharolyticum that directly convert cellulose to butanol.</title>
        <authorList>
            <person name="Li T."/>
            <person name="He J."/>
        </authorList>
    </citation>
    <scope>NUCLEOTIDE SEQUENCE [LARGE SCALE GENOMIC DNA]</scope>
    <source>
        <strain evidence="9 10">TG57</strain>
    </source>
</reference>
<dbReference type="Pfam" id="PF14659">
    <property type="entry name" value="Phage_int_SAM_3"/>
    <property type="match status" value="1"/>
</dbReference>
<accession>A0A223HYD2</accession>
<dbReference type="Gene3D" id="1.10.150.130">
    <property type="match status" value="1"/>
</dbReference>
<feature type="domain" description="Tyr recombinase" evidence="7">
    <location>
        <begin position="172"/>
        <end position="369"/>
    </location>
</feature>
<keyword evidence="5" id="KW-0233">DNA recombination</keyword>
<dbReference type="PANTHER" id="PTHR30349">
    <property type="entry name" value="PHAGE INTEGRASE-RELATED"/>
    <property type="match status" value="1"/>
</dbReference>
<dbReference type="InterPro" id="IPR044068">
    <property type="entry name" value="CB"/>
</dbReference>
<dbReference type="InterPro" id="IPR013762">
    <property type="entry name" value="Integrase-like_cat_sf"/>
</dbReference>
<dbReference type="EMBL" id="CP016893">
    <property type="protein sequence ID" value="AST57488.1"/>
    <property type="molecule type" value="Genomic_DNA"/>
</dbReference>
<evidence type="ECO:0000313" key="9">
    <source>
        <dbReference type="EMBL" id="AST57488.1"/>
    </source>
</evidence>
<dbReference type="Pfam" id="PF00589">
    <property type="entry name" value="Phage_integrase"/>
    <property type="match status" value="1"/>
</dbReference>
<evidence type="ECO:0000313" key="10">
    <source>
        <dbReference type="Proteomes" id="UP000214975"/>
    </source>
</evidence>
<dbReference type="PANTHER" id="PTHR30349:SF64">
    <property type="entry name" value="PROPHAGE INTEGRASE INTD-RELATED"/>
    <property type="match status" value="1"/>
</dbReference>
<evidence type="ECO:0000259" key="7">
    <source>
        <dbReference type="PROSITE" id="PS51898"/>
    </source>
</evidence>
<dbReference type="GO" id="GO:0003677">
    <property type="term" value="F:DNA binding"/>
    <property type="evidence" value="ECO:0007669"/>
    <property type="project" value="UniProtKB-UniRule"/>
</dbReference>
<evidence type="ECO:0000256" key="2">
    <source>
        <dbReference type="ARBA" id="ARBA00008857"/>
    </source>
</evidence>
<dbReference type="Gene3D" id="1.10.443.10">
    <property type="entry name" value="Intergrase catalytic core"/>
    <property type="match status" value="1"/>
</dbReference>
<evidence type="ECO:0000256" key="4">
    <source>
        <dbReference type="ARBA" id="ARBA00023125"/>
    </source>
</evidence>
<gene>
    <name evidence="9" type="ORF">Thert_01437</name>
</gene>
<dbReference type="GO" id="GO:0006310">
    <property type="term" value="P:DNA recombination"/>
    <property type="evidence" value="ECO:0007669"/>
    <property type="project" value="UniProtKB-KW"/>
</dbReference>
<dbReference type="InterPro" id="IPR004107">
    <property type="entry name" value="Integrase_SAM-like_N"/>
</dbReference>
<comment type="similarity">
    <text evidence="2">Belongs to the 'phage' integrase family.</text>
</comment>
<dbReference type="CDD" id="cd01189">
    <property type="entry name" value="INT_ICEBs1_C_like"/>
    <property type="match status" value="1"/>
</dbReference>
<keyword evidence="3" id="KW-0229">DNA integration</keyword>
<dbReference type="RefSeq" id="WP_094397258.1">
    <property type="nucleotide sequence ID" value="NZ_CP016893.1"/>
</dbReference>
<dbReference type="InterPro" id="IPR011010">
    <property type="entry name" value="DNA_brk_join_enz"/>
</dbReference>
<organism evidence="9 10">
    <name type="scientific">Thermoanaerobacterium thermosaccharolyticum</name>
    <name type="common">Clostridium thermosaccharolyticum</name>
    <dbReference type="NCBI Taxonomy" id="1517"/>
    <lineage>
        <taxon>Bacteria</taxon>
        <taxon>Bacillati</taxon>
        <taxon>Bacillota</taxon>
        <taxon>Clostridia</taxon>
        <taxon>Thermoanaerobacterales</taxon>
        <taxon>Thermoanaerobacteraceae</taxon>
        <taxon>Thermoanaerobacterium</taxon>
    </lineage>
</organism>
<proteinExistence type="inferred from homology"/>